<evidence type="ECO:0000256" key="3">
    <source>
        <dbReference type="SAM" id="SignalP"/>
    </source>
</evidence>
<feature type="signal peptide" evidence="3">
    <location>
        <begin position="1"/>
        <end position="18"/>
    </location>
</feature>
<comment type="catalytic activity">
    <reaction evidence="2">
        <text>2 GTP = 3',3'-c-di-GMP + 2 diphosphate</text>
        <dbReference type="Rhea" id="RHEA:24898"/>
        <dbReference type="ChEBI" id="CHEBI:33019"/>
        <dbReference type="ChEBI" id="CHEBI:37565"/>
        <dbReference type="ChEBI" id="CHEBI:58805"/>
        <dbReference type="EC" id="2.7.7.65"/>
    </reaction>
</comment>
<feature type="chain" id="PRO_5035148403" description="diguanylate cyclase" evidence="3">
    <location>
        <begin position="19"/>
        <end position="484"/>
    </location>
</feature>
<dbReference type="Pfam" id="PF00990">
    <property type="entry name" value="GGDEF"/>
    <property type="match status" value="1"/>
</dbReference>
<dbReference type="Proteomes" id="UP000604481">
    <property type="component" value="Unassembled WGS sequence"/>
</dbReference>
<evidence type="ECO:0000256" key="2">
    <source>
        <dbReference type="ARBA" id="ARBA00034247"/>
    </source>
</evidence>
<evidence type="ECO:0000259" key="4">
    <source>
        <dbReference type="PROSITE" id="PS50887"/>
    </source>
</evidence>
<proteinExistence type="predicted"/>
<dbReference type="FunFam" id="3.30.70.270:FF:000001">
    <property type="entry name" value="Diguanylate cyclase domain protein"/>
    <property type="match status" value="1"/>
</dbReference>
<dbReference type="InterPro" id="IPR043128">
    <property type="entry name" value="Rev_trsase/Diguanyl_cyclase"/>
</dbReference>
<dbReference type="NCBIfam" id="TIGR00254">
    <property type="entry name" value="GGDEF"/>
    <property type="match status" value="1"/>
</dbReference>
<dbReference type="GO" id="GO:1902201">
    <property type="term" value="P:negative regulation of bacterial-type flagellum-dependent cell motility"/>
    <property type="evidence" value="ECO:0007669"/>
    <property type="project" value="TreeGrafter"/>
</dbReference>
<dbReference type="AlphaFoldDB" id="A0A8J7FUP3"/>
<gene>
    <name evidence="5" type="ORF">INR99_16565</name>
</gene>
<evidence type="ECO:0000313" key="5">
    <source>
        <dbReference type="EMBL" id="MBE9610941.1"/>
    </source>
</evidence>
<dbReference type="GO" id="GO:0052621">
    <property type="term" value="F:diguanylate cyclase activity"/>
    <property type="evidence" value="ECO:0007669"/>
    <property type="project" value="UniProtKB-EC"/>
</dbReference>
<name>A0A8J7FUP3_9NEIS</name>
<dbReference type="SMART" id="SM00267">
    <property type="entry name" value="GGDEF"/>
    <property type="match status" value="1"/>
</dbReference>
<dbReference type="SUPFAM" id="SSF53850">
    <property type="entry name" value="Periplasmic binding protein-like II"/>
    <property type="match status" value="1"/>
</dbReference>
<keyword evidence="6" id="KW-1185">Reference proteome</keyword>
<protein>
    <recommendedName>
        <fullName evidence="1">diguanylate cyclase</fullName>
        <ecNumber evidence="1">2.7.7.65</ecNumber>
    </recommendedName>
</protein>
<sequence length="484" mass="54468">MRALLFVVMFLLAAPAWAGQVVMLINQNSTPPFVTTGQSGLSADFTALLNRHLGGKYRFQLDILPRKRIDYLLAQPGWQGIVLWNSPDWHTPAYRMQFVWSKPLLDDEDLLLSPRSAPLEWHGPESLHGKVLGGVRGYRYRDVEPAIAAGQIRREDTGNEYNNYRKLVAARVDALFSARSTFLYFQKIQPDLTEKLYVSSRPRLHFQRHLYSNRDNAELDQACALAGQISSEQHIERASLAGYRYLKERGNPVQALHYLRQAHASIERQAAQASRVYETNTSRRAVNQALAKLETLQLAIINQHMNSSLQQNALEMRELRIAAEMDALSGVRNRRALDELFRHCQQHAAQPCGVLMIDIDHFKSINDRFGHAAGDAVIRALGGILRDACHRDNEFVARYGGEEFCLVILPADQRQLHGLARKIHRSIAEHAWQDLMPGRIVTASIGLAFAVSNDLAALQHEADICLYQAKQAGRDCIRGAGLTA</sequence>
<comment type="caution">
    <text evidence="5">The sequence shown here is derived from an EMBL/GenBank/DDBJ whole genome shotgun (WGS) entry which is preliminary data.</text>
</comment>
<dbReference type="SUPFAM" id="SSF55073">
    <property type="entry name" value="Nucleotide cyclase"/>
    <property type="match status" value="1"/>
</dbReference>
<dbReference type="InterPro" id="IPR000160">
    <property type="entry name" value="GGDEF_dom"/>
</dbReference>
<dbReference type="EC" id="2.7.7.65" evidence="1"/>
<keyword evidence="3" id="KW-0732">Signal</keyword>
<dbReference type="GO" id="GO:0043709">
    <property type="term" value="P:cell adhesion involved in single-species biofilm formation"/>
    <property type="evidence" value="ECO:0007669"/>
    <property type="project" value="TreeGrafter"/>
</dbReference>
<dbReference type="CDD" id="cd01949">
    <property type="entry name" value="GGDEF"/>
    <property type="match status" value="1"/>
</dbReference>
<dbReference type="PROSITE" id="PS50887">
    <property type="entry name" value="GGDEF"/>
    <property type="match status" value="1"/>
</dbReference>
<dbReference type="GO" id="GO:0005886">
    <property type="term" value="C:plasma membrane"/>
    <property type="evidence" value="ECO:0007669"/>
    <property type="project" value="TreeGrafter"/>
</dbReference>
<organism evidence="5 6">
    <name type="scientific">Chitinilyticum piscinae</name>
    <dbReference type="NCBI Taxonomy" id="2866724"/>
    <lineage>
        <taxon>Bacteria</taxon>
        <taxon>Pseudomonadati</taxon>
        <taxon>Pseudomonadota</taxon>
        <taxon>Betaproteobacteria</taxon>
        <taxon>Neisseriales</taxon>
        <taxon>Chitinibacteraceae</taxon>
        <taxon>Chitinilyticum</taxon>
    </lineage>
</organism>
<dbReference type="InterPro" id="IPR029787">
    <property type="entry name" value="Nucleotide_cyclase"/>
</dbReference>
<dbReference type="RefSeq" id="WP_051304958.1">
    <property type="nucleotide sequence ID" value="NZ_JADFUA010000015.1"/>
</dbReference>
<evidence type="ECO:0000313" key="6">
    <source>
        <dbReference type="Proteomes" id="UP000604481"/>
    </source>
</evidence>
<dbReference type="EMBL" id="JADFUA010000015">
    <property type="protein sequence ID" value="MBE9610941.1"/>
    <property type="molecule type" value="Genomic_DNA"/>
</dbReference>
<evidence type="ECO:0000256" key="1">
    <source>
        <dbReference type="ARBA" id="ARBA00012528"/>
    </source>
</evidence>
<dbReference type="Gene3D" id="3.30.70.270">
    <property type="match status" value="1"/>
</dbReference>
<accession>A0A8J7FUP3</accession>
<feature type="domain" description="GGDEF" evidence="4">
    <location>
        <begin position="350"/>
        <end position="482"/>
    </location>
</feature>
<dbReference type="InterPro" id="IPR050469">
    <property type="entry name" value="Diguanylate_Cyclase"/>
</dbReference>
<dbReference type="PANTHER" id="PTHR45138">
    <property type="entry name" value="REGULATORY COMPONENTS OF SENSORY TRANSDUCTION SYSTEM"/>
    <property type="match status" value="1"/>
</dbReference>
<dbReference type="PANTHER" id="PTHR45138:SF9">
    <property type="entry name" value="DIGUANYLATE CYCLASE DGCM-RELATED"/>
    <property type="match status" value="1"/>
</dbReference>
<reference evidence="5 6" key="1">
    <citation type="submission" date="2020-10" db="EMBL/GenBank/DDBJ databases">
        <title>The genome sequence of Chitinilyticum litopenaei 4Y14.</title>
        <authorList>
            <person name="Liu Y."/>
        </authorList>
    </citation>
    <scope>NUCLEOTIDE SEQUENCE [LARGE SCALE GENOMIC DNA]</scope>
    <source>
        <strain evidence="5 6">4Y14</strain>
    </source>
</reference>